<organism evidence="3 4">
    <name type="scientific">Eumeta variegata</name>
    <name type="common">Bagworm moth</name>
    <name type="synonym">Eumeta japonica</name>
    <dbReference type="NCBI Taxonomy" id="151549"/>
    <lineage>
        <taxon>Eukaryota</taxon>
        <taxon>Metazoa</taxon>
        <taxon>Ecdysozoa</taxon>
        <taxon>Arthropoda</taxon>
        <taxon>Hexapoda</taxon>
        <taxon>Insecta</taxon>
        <taxon>Pterygota</taxon>
        <taxon>Neoptera</taxon>
        <taxon>Endopterygota</taxon>
        <taxon>Lepidoptera</taxon>
        <taxon>Glossata</taxon>
        <taxon>Ditrysia</taxon>
        <taxon>Tineoidea</taxon>
        <taxon>Psychidae</taxon>
        <taxon>Oiketicinae</taxon>
        <taxon>Eumeta</taxon>
    </lineage>
</organism>
<name>A0A4C1VZT6_EUMVA</name>
<dbReference type="AlphaFoldDB" id="A0A4C1VZT6"/>
<dbReference type="STRING" id="151549.A0A4C1VZT6"/>
<reference evidence="3 4" key="1">
    <citation type="journal article" date="2019" name="Commun. Biol.">
        <title>The bagworm genome reveals a unique fibroin gene that provides high tensile strength.</title>
        <authorList>
            <person name="Kono N."/>
            <person name="Nakamura H."/>
            <person name="Ohtoshi R."/>
            <person name="Tomita M."/>
            <person name="Numata K."/>
            <person name="Arakawa K."/>
        </authorList>
    </citation>
    <scope>NUCLEOTIDE SEQUENCE [LARGE SCALE GENOMIC DNA]</scope>
</reference>
<gene>
    <name evidence="3" type="primary">ALKBH2</name>
    <name evidence="3" type="ORF">EVAR_82254_1</name>
</gene>
<dbReference type="PANTHER" id="PTHR31573:SF1">
    <property type="entry name" value="DNA OXIDATIVE DEMETHYLASE ALKBH2"/>
    <property type="match status" value="1"/>
</dbReference>
<evidence type="ECO:0000256" key="2">
    <source>
        <dbReference type="PIRSR" id="PIRSR632852-1"/>
    </source>
</evidence>
<dbReference type="Gene3D" id="2.60.120.590">
    <property type="entry name" value="Alpha-ketoglutarate-dependent dioxygenase AlkB-like"/>
    <property type="match status" value="1"/>
</dbReference>
<proteinExistence type="predicted"/>
<dbReference type="GO" id="GO:0006307">
    <property type="term" value="P:DNA alkylation repair"/>
    <property type="evidence" value="ECO:0007669"/>
    <property type="project" value="TreeGrafter"/>
</dbReference>
<protein>
    <submittedName>
        <fullName evidence="3">DNA oxidative demethylase ALKBH2</fullName>
    </submittedName>
</protein>
<dbReference type="GO" id="GO:0051747">
    <property type="term" value="F:cytosine C-5 DNA demethylase activity"/>
    <property type="evidence" value="ECO:0007669"/>
    <property type="project" value="TreeGrafter"/>
</dbReference>
<sequence length="154" mass="17528">MGRGTRLEIKSAPASGSETRSRLKISMDLLKDIAESSVTWRTIKEDGLNLEYSVPIPKSIADRIFQELENSLEYFTGNLTLIKVFGKVYPLPRQQVAYGEPGVTYTYSGVTVPALPWPEPVLNLRDFLLKLKGIKYNFVLVNRSHLFPNERTFY</sequence>
<dbReference type="GO" id="GO:0008198">
    <property type="term" value="F:ferrous iron binding"/>
    <property type="evidence" value="ECO:0007669"/>
    <property type="project" value="TreeGrafter"/>
</dbReference>
<keyword evidence="4" id="KW-1185">Reference proteome</keyword>
<dbReference type="PANTHER" id="PTHR31573">
    <property type="entry name" value="ALPHA-KETOGLUTARATE-DEPENDENT DIOXYGENASE ALKB HOMOLOG 2"/>
    <property type="match status" value="1"/>
</dbReference>
<feature type="binding site" evidence="2">
    <location>
        <position position="142"/>
    </location>
    <ligand>
        <name>2-oxoglutarate</name>
        <dbReference type="ChEBI" id="CHEBI:16810"/>
    </ligand>
</feature>
<comment type="cofactor">
    <cofactor evidence="1">
        <name>Fe(2+)</name>
        <dbReference type="ChEBI" id="CHEBI:29033"/>
    </cofactor>
</comment>
<evidence type="ECO:0000313" key="3">
    <source>
        <dbReference type="EMBL" id="GBP43822.1"/>
    </source>
</evidence>
<evidence type="ECO:0000313" key="4">
    <source>
        <dbReference type="Proteomes" id="UP000299102"/>
    </source>
</evidence>
<dbReference type="GO" id="GO:0032259">
    <property type="term" value="P:methylation"/>
    <property type="evidence" value="ECO:0007669"/>
    <property type="project" value="UniProtKB-KW"/>
</dbReference>
<dbReference type="GO" id="GO:0008168">
    <property type="term" value="F:methyltransferase activity"/>
    <property type="evidence" value="ECO:0007669"/>
    <property type="project" value="UniProtKB-KW"/>
</dbReference>
<dbReference type="SUPFAM" id="SSF51197">
    <property type="entry name" value="Clavaminate synthase-like"/>
    <property type="match status" value="1"/>
</dbReference>
<feature type="binding site" evidence="2">
    <location>
        <begin position="105"/>
        <end position="107"/>
    </location>
    <ligand>
        <name>substrate</name>
    </ligand>
</feature>
<dbReference type="InterPro" id="IPR037151">
    <property type="entry name" value="AlkB-like_sf"/>
</dbReference>
<dbReference type="EMBL" id="BGZK01000443">
    <property type="protein sequence ID" value="GBP43822.1"/>
    <property type="molecule type" value="Genomic_DNA"/>
</dbReference>
<dbReference type="InterPro" id="IPR032852">
    <property type="entry name" value="ALKBH2"/>
</dbReference>
<feature type="binding site" evidence="2">
    <location>
        <begin position="85"/>
        <end position="87"/>
    </location>
    <ligand>
        <name>substrate</name>
    </ligand>
</feature>
<accession>A0A4C1VZT6</accession>
<dbReference type="OrthoDB" id="445341at2759"/>
<dbReference type="GO" id="GO:0035516">
    <property type="term" value="F:broad specificity oxidative DNA demethylase activity"/>
    <property type="evidence" value="ECO:0007669"/>
    <property type="project" value="TreeGrafter"/>
</dbReference>
<keyword evidence="3" id="KW-0489">Methyltransferase</keyword>
<dbReference type="Proteomes" id="UP000299102">
    <property type="component" value="Unassembled WGS sequence"/>
</dbReference>
<keyword evidence="3" id="KW-0808">Transferase</keyword>
<evidence type="ECO:0000256" key="1">
    <source>
        <dbReference type="ARBA" id="ARBA00001954"/>
    </source>
</evidence>
<comment type="caution">
    <text evidence="3">The sequence shown here is derived from an EMBL/GenBank/DDBJ whole genome shotgun (WGS) entry which is preliminary data.</text>
</comment>